<reference evidence="4 5" key="1">
    <citation type="submission" date="2012-01" db="EMBL/GenBank/DDBJ databases">
        <title>The Genome Sequence of Scardovia inopinata F0304.</title>
        <authorList>
            <consortium name="The Broad Institute Genome Sequencing Platform"/>
            <person name="Earl A."/>
            <person name="Ward D."/>
            <person name="Feldgarden M."/>
            <person name="Gevers D."/>
            <person name="Izard J."/>
            <person name="Baranova O.V."/>
            <person name="Blanton J.M."/>
            <person name="Tanner A.C."/>
            <person name="Dewhirst F.E."/>
            <person name="Young S.K."/>
            <person name="Zeng Q."/>
            <person name="Gargeya S."/>
            <person name="Fitzgerald M."/>
            <person name="Haas B."/>
            <person name="Abouelleil A."/>
            <person name="Alvarado L."/>
            <person name="Arachchi H.M."/>
            <person name="Berlin A."/>
            <person name="Chapman S.B."/>
            <person name="Gearin G."/>
            <person name="Goldberg J."/>
            <person name="Griggs A."/>
            <person name="Gujja S."/>
            <person name="Hansen M."/>
            <person name="Heiman D."/>
            <person name="Howarth C."/>
            <person name="Larimer J."/>
            <person name="Lui A."/>
            <person name="MacDonald P.J."/>
            <person name="McCowen C."/>
            <person name="Montmayeur A."/>
            <person name="Murphy C."/>
            <person name="Neiman D."/>
            <person name="Pearson M."/>
            <person name="Priest M."/>
            <person name="Roberts A."/>
            <person name="Saif S."/>
            <person name="Shea T."/>
            <person name="Sisk P."/>
            <person name="Stolte C."/>
            <person name="Sykes S."/>
            <person name="Wortman J."/>
            <person name="Nusbaum C."/>
            <person name="Birren B."/>
        </authorList>
    </citation>
    <scope>NUCLEOTIDE SEQUENCE [LARGE SCALE GENOMIC DNA]</scope>
    <source>
        <strain evidence="4 5">F0304</strain>
    </source>
</reference>
<evidence type="ECO:0000313" key="4">
    <source>
        <dbReference type="EMBL" id="EFG26787.2"/>
    </source>
</evidence>
<feature type="chain" id="PRO_5004862009" description="DUF8094 domain-containing protein" evidence="2">
    <location>
        <begin position="29"/>
        <end position="357"/>
    </location>
</feature>
<dbReference type="EMBL" id="ADCX01000002">
    <property type="protein sequence ID" value="EFG26787.2"/>
    <property type="molecule type" value="Genomic_DNA"/>
</dbReference>
<feature type="signal peptide" evidence="2">
    <location>
        <begin position="1"/>
        <end position="28"/>
    </location>
</feature>
<evidence type="ECO:0000313" key="5">
    <source>
        <dbReference type="Proteomes" id="UP000005777"/>
    </source>
</evidence>
<comment type="caution">
    <text evidence="4">The sequence shown here is derived from an EMBL/GenBank/DDBJ whole genome shotgun (WGS) entry which is preliminary data.</text>
</comment>
<dbReference type="PROSITE" id="PS51257">
    <property type="entry name" value="PROKAR_LIPOPROTEIN"/>
    <property type="match status" value="1"/>
</dbReference>
<dbReference type="Proteomes" id="UP000005777">
    <property type="component" value="Unassembled WGS sequence"/>
</dbReference>
<dbReference type="RefSeq" id="WP_040590448.1">
    <property type="nucleotide sequence ID" value="NZ_GG770225.1"/>
</dbReference>
<evidence type="ECO:0000256" key="2">
    <source>
        <dbReference type="SAM" id="SignalP"/>
    </source>
</evidence>
<evidence type="ECO:0000256" key="1">
    <source>
        <dbReference type="SAM" id="MobiDB-lite"/>
    </source>
</evidence>
<protein>
    <recommendedName>
        <fullName evidence="3">DUF8094 domain-containing protein</fullName>
    </recommendedName>
</protein>
<dbReference type="Pfam" id="PF26366">
    <property type="entry name" value="DUF8094"/>
    <property type="match status" value="1"/>
</dbReference>
<sequence>MTKKSLLSHGIRKILIALLAASSTLGLAACGSVPEPKKTNLSNTTVITLTQEERIRRRVIRNVLSLDEDRDVEGLKQYVQGPELAVRTSQLTVAKATETLDQTAAIPTGVQQIMIPTESSWPRSFFSITTTTADQQSGRLLVFSQDSARENYKLWGLVRLFSGAQLPTFRQQTPATKTSDEYNDPNHTGTATQGGLVMTPTKAVTAYADVLQKGTASTYASRFATDSLRTELTKLTNTISDGVKKNGGTQEQTFTFNKKAIKVLVTATSSKNKGAKLGALVIAQIDSSWTRTAGKDRTSLPISDAEKALFGIQEGKQSVVANYINVVALYVPYASQGSQAKIECVGAERVPVSVTAR</sequence>
<organism evidence="4 5">
    <name type="scientific">Scardovia inopinata F0304</name>
    <dbReference type="NCBI Taxonomy" id="641146"/>
    <lineage>
        <taxon>Bacteria</taxon>
        <taxon>Bacillati</taxon>
        <taxon>Actinomycetota</taxon>
        <taxon>Actinomycetes</taxon>
        <taxon>Bifidobacteriales</taxon>
        <taxon>Bifidobacteriaceae</taxon>
        <taxon>Scardovia</taxon>
    </lineage>
</organism>
<feature type="region of interest" description="Disordered" evidence="1">
    <location>
        <begin position="174"/>
        <end position="195"/>
    </location>
</feature>
<dbReference type="eggNOG" id="ENOG502ZCCY">
    <property type="taxonomic scope" value="Bacteria"/>
</dbReference>
<name>W5IIT7_SCAIO</name>
<dbReference type="HOGENOM" id="CLU_066817_0_0_11"/>
<accession>W5IIT7</accession>
<dbReference type="AlphaFoldDB" id="W5IIT7"/>
<dbReference type="InterPro" id="IPR058407">
    <property type="entry name" value="DUF8094"/>
</dbReference>
<feature type="domain" description="DUF8094" evidence="3">
    <location>
        <begin position="67"/>
        <end position="339"/>
    </location>
</feature>
<evidence type="ECO:0000259" key="3">
    <source>
        <dbReference type="Pfam" id="PF26366"/>
    </source>
</evidence>
<proteinExistence type="predicted"/>
<keyword evidence="2" id="KW-0732">Signal</keyword>
<gene>
    <name evidence="4" type="ORF">HMPREF9020_00414</name>
</gene>
<keyword evidence="5" id="KW-1185">Reference proteome</keyword>